<dbReference type="Proteomes" id="UP000617734">
    <property type="component" value="Unassembled WGS sequence"/>
</dbReference>
<protein>
    <recommendedName>
        <fullName evidence="2">Prepilin type IV endopeptidase peptidase domain-containing protein</fullName>
    </recommendedName>
</protein>
<dbReference type="InterPro" id="IPR000045">
    <property type="entry name" value="Prepilin_IV_endopep_pep"/>
</dbReference>
<feature type="transmembrane region" description="Helical" evidence="1">
    <location>
        <begin position="93"/>
        <end position="113"/>
    </location>
</feature>
<keyword evidence="1" id="KW-1133">Transmembrane helix</keyword>
<proteinExistence type="predicted"/>
<dbReference type="GO" id="GO:0004190">
    <property type="term" value="F:aspartic-type endopeptidase activity"/>
    <property type="evidence" value="ECO:0007669"/>
    <property type="project" value="InterPro"/>
</dbReference>
<dbReference type="RefSeq" id="WP_190213734.1">
    <property type="nucleotide sequence ID" value="NZ_BNBO01000040.1"/>
</dbReference>
<dbReference type="GeneID" id="95355993"/>
<feature type="domain" description="Prepilin type IV endopeptidase peptidase" evidence="2">
    <location>
        <begin position="129"/>
        <end position="232"/>
    </location>
</feature>
<feature type="transmembrane region" description="Helical" evidence="1">
    <location>
        <begin position="148"/>
        <end position="166"/>
    </location>
</feature>
<evidence type="ECO:0000313" key="3">
    <source>
        <dbReference type="EMBL" id="GHH79112.1"/>
    </source>
</evidence>
<keyword evidence="4" id="KW-1185">Reference proteome</keyword>
<feature type="transmembrane region" description="Helical" evidence="1">
    <location>
        <begin position="219"/>
        <end position="237"/>
    </location>
</feature>
<feature type="transmembrane region" description="Helical" evidence="1">
    <location>
        <begin position="120"/>
        <end position="142"/>
    </location>
</feature>
<reference evidence="3" key="1">
    <citation type="journal article" date="2014" name="Int. J. Syst. Evol. Microbiol.">
        <title>Complete genome sequence of Corynebacterium casei LMG S-19264T (=DSM 44701T), isolated from a smear-ripened cheese.</title>
        <authorList>
            <consortium name="US DOE Joint Genome Institute (JGI-PGF)"/>
            <person name="Walter F."/>
            <person name="Albersmeier A."/>
            <person name="Kalinowski J."/>
            <person name="Ruckert C."/>
        </authorList>
    </citation>
    <scope>NUCLEOTIDE SEQUENCE</scope>
    <source>
        <strain evidence="3">JCM 4646</strain>
    </source>
</reference>
<sequence>MPHSLPALVLTAAAGLTTGALLVRPTVLAHTLDDGTRTRCPTCDSTLLDARPAPYLQLALRRRCAGCVARGAAPVLTAPPAGAPLPAVEGPGAVGSAALVPEAVTALALVGVVAGGADGWLLGAQLWLALVGSALVLVDVAVRLLPDLLTAAAAAGTAILLGAAAVTGGQWAAFGRTAAAAAAVGVVFLLLATVAGLGLGDVKIAPTLAALLGWHSWTAVYWGIAAGFLLGLLHAAAQLVAGSSRKGDIAFGPALLAGAVAVSVAIG</sequence>
<dbReference type="GO" id="GO:0016020">
    <property type="term" value="C:membrane"/>
    <property type="evidence" value="ECO:0007669"/>
    <property type="project" value="InterPro"/>
</dbReference>
<evidence type="ECO:0000259" key="2">
    <source>
        <dbReference type="Pfam" id="PF01478"/>
    </source>
</evidence>
<dbReference type="EMBL" id="BNBO01000040">
    <property type="protein sequence ID" value="GHH79112.1"/>
    <property type="molecule type" value="Genomic_DNA"/>
</dbReference>
<evidence type="ECO:0000256" key="1">
    <source>
        <dbReference type="SAM" id="Phobius"/>
    </source>
</evidence>
<dbReference type="AlphaFoldDB" id="A0A919G6P3"/>
<keyword evidence="1" id="KW-0812">Transmembrane</keyword>
<organism evidence="3 4">
    <name type="scientific">Kitasatospora indigofera</name>
    <dbReference type="NCBI Taxonomy" id="67307"/>
    <lineage>
        <taxon>Bacteria</taxon>
        <taxon>Bacillati</taxon>
        <taxon>Actinomycetota</taxon>
        <taxon>Actinomycetes</taxon>
        <taxon>Kitasatosporales</taxon>
        <taxon>Streptomycetaceae</taxon>
        <taxon>Kitasatospora</taxon>
    </lineage>
</organism>
<comment type="caution">
    <text evidence="3">The sequence shown here is derived from an EMBL/GenBank/DDBJ whole genome shotgun (WGS) entry which is preliminary data.</text>
</comment>
<feature type="transmembrane region" description="Helical" evidence="1">
    <location>
        <begin position="249"/>
        <end position="266"/>
    </location>
</feature>
<evidence type="ECO:0000313" key="4">
    <source>
        <dbReference type="Proteomes" id="UP000617734"/>
    </source>
</evidence>
<dbReference type="Gene3D" id="1.20.120.1220">
    <property type="match status" value="1"/>
</dbReference>
<keyword evidence="1" id="KW-0472">Membrane</keyword>
<dbReference type="Pfam" id="PF01478">
    <property type="entry name" value="Peptidase_A24"/>
    <property type="match status" value="1"/>
</dbReference>
<name>A0A919G6P3_9ACTN</name>
<gene>
    <name evidence="3" type="ORF">GCM10018781_56420</name>
</gene>
<reference evidence="3" key="2">
    <citation type="submission" date="2020-09" db="EMBL/GenBank/DDBJ databases">
        <authorList>
            <person name="Sun Q."/>
            <person name="Ohkuma M."/>
        </authorList>
    </citation>
    <scope>NUCLEOTIDE SEQUENCE</scope>
    <source>
        <strain evidence="3">JCM 4646</strain>
    </source>
</reference>
<accession>A0A919G6P3</accession>
<feature type="transmembrane region" description="Helical" evidence="1">
    <location>
        <begin position="178"/>
        <end position="199"/>
    </location>
</feature>